<protein>
    <submittedName>
        <fullName evidence="1">Uncharacterized protein</fullName>
    </submittedName>
</protein>
<dbReference type="EMBL" id="NRRL01000136">
    <property type="protein sequence ID" value="MBK1671009.1"/>
    <property type="molecule type" value="Genomic_DNA"/>
</dbReference>
<name>A0ABS1DLA3_9PROT</name>
<keyword evidence="2" id="KW-1185">Reference proteome</keyword>
<evidence type="ECO:0000313" key="2">
    <source>
        <dbReference type="Proteomes" id="UP001296873"/>
    </source>
</evidence>
<organism evidence="1 2">
    <name type="scientific">Rhodovibrio sodomensis</name>
    <dbReference type="NCBI Taxonomy" id="1088"/>
    <lineage>
        <taxon>Bacteria</taxon>
        <taxon>Pseudomonadati</taxon>
        <taxon>Pseudomonadota</taxon>
        <taxon>Alphaproteobacteria</taxon>
        <taxon>Rhodospirillales</taxon>
        <taxon>Rhodovibrionaceae</taxon>
        <taxon>Rhodovibrio</taxon>
    </lineage>
</organism>
<evidence type="ECO:0000313" key="1">
    <source>
        <dbReference type="EMBL" id="MBK1671009.1"/>
    </source>
</evidence>
<gene>
    <name evidence="1" type="ORF">CKO28_23665</name>
</gene>
<comment type="caution">
    <text evidence="1">The sequence shown here is derived from an EMBL/GenBank/DDBJ whole genome shotgun (WGS) entry which is preliminary data.</text>
</comment>
<reference evidence="1 2" key="1">
    <citation type="journal article" date="2020" name="Microorganisms">
        <title>Osmotic Adaptation and Compatible Solute Biosynthesis of Phototrophic Bacteria as Revealed from Genome Analyses.</title>
        <authorList>
            <person name="Imhoff J.F."/>
            <person name="Rahn T."/>
            <person name="Kunzel S."/>
            <person name="Keller A."/>
            <person name="Neulinger S.C."/>
        </authorList>
    </citation>
    <scope>NUCLEOTIDE SEQUENCE [LARGE SCALE GENOMIC DNA]</scope>
    <source>
        <strain evidence="1 2">DSM 9895</strain>
    </source>
</reference>
<dbReference type="Proteomes" id="UP001296873">
    <property type="component" value="Unassembled WGS sequence"/>
</dbReference>
<sequence length="163" mass="17307">MAVLSILDQYVDGDEQLVLSEPTQREVVLHAAPPTDLGFAWVALDGLAGHVTVMQGHQVLVHRPTDVVELISGRSDGGPAIVIRKLEPMTELVLASPGLARIWGGFGLVRPDRTRALLEGGGLAGVVRAIHDHAGRELPDDALGPRDLSAPVAAVWVRVEDKG</sequence>
<dbReference type="RefSeq" id="WP_200343464.1">
    <property type="nucleotide sequence ID" value="NZ_NRRL01000136.1"/>
</dbReference>
<proteinExistence type="predicted"/>
<accession>A0ABS1DLA3</accession>